<protein>
    <recommendedName>
        <fullName evidence="2">Protein preY, mitochondrial</fullName>
    </recommendedName>
</protein>
<comment type="similarity">
    <text evidence="1">Belongs to the PREY family.</text>
</comment>
<dbReference type="Proteomes" id="UP001634394">
    <property type="component" value="Unassembled WGS sequence"/>
</dbReference>
<organism evidence="3 4">
    <name type="scientific">Sinanodonta woodiana</name>
    <name type="common">Chinese pond mussel</name>
    <name type="synonym">Anodonta woodiana</name>
    <dbReference type="NCBI Taxonomy" id="1069815"/>
    <lineage>
        <taxon>Eukaryota</taxon>
        <taxon>Metazoa</taxon>
        <taxon>Spiralia</taxon>
        <taxon>Lophotrochozoa</taxon>
        <taxon>Mollusca</taxon>
        <taxon>Bivalvia</taxon>
        <taxon>Autobranchia</taxon>
        <taxon>Heteroconchia</taxon>
        <taxon>Palaeoheterodonta</taxon>
        <taxon>Unionida</taxon>
        <taxon>Unionoidea</taxon>
        <taxon>Unionidae</taxon>
        <taxon>Unioninae</taxon>
        <taxon>Sinanodonta</taxon>
    </lineage>
</organism>
<dbReference type="SUPFAM" id="SSF158997">
    <property type="entry name" value="Trm112p-like"/>
    <property type="match status" value="1"/>
</dbReference>
<dbReference type="PANTHER" id="PTHR33505:SF4">
    <property type="entry name" value="PROTEIN PREY, MITOCHONDRIAL"/>
    <property type="match status" value="1"/>
</dbReference>
<dbReference type="AlphaFoldDB" id="A0ABD3VEQ7"/>
<proteinExistence type="inferred from homology"/>
<sequence length="111" mass="12634">MALPIVTALERWISFPRLRIAKSYGRSILASRSYSLDKPEPVQEFDEKMLEYLACPLSKKPLKYDKENNELISPEIGVAYPIVNGIPNLVPQDSRMIQNKTVLNDSKEPKS</sequence>
<keyword evidence="4" id="KW-1185">Reference proteome</keyword>
<dbReference type="Gene3D" id="2.20.25.10">
    <property type="match status" value="1"/>
</dbReference>
<reference evidence="3 4" key="1">
    <citation type="submission" date="2024-11" db="EMBL/GenBank/DDBJ databases">
        <title>Chromosome-level genome assembly of the freshwater bivalve Anodonta woodiana.</title>
        <authorList>
            <person name="Chen X."/>
        </authorList>
    </citation>
    <scope>NUCLEOTIDE SEQUENCE [LARGE SCALE GENOMIC DNA]</scope>
    <source>
        <strain evidence="3">MN2024</strain>
        <tissue evidence="3">Gills</tissue>
    </source>
</reference>
<comment type="caution">
    <text evidence="3">The sequence shown here is derived from an EMBL/GenBank/DDBJ whole genome shotgun (WGS) entry which is preliminary data.</text>
</comment>
<gene>
    <name evidence="3" type="ORF">ACJMK2_010242</name>
</gene>
<evidence type="ECO:0000256" key="2">
    <source>
        <dbReference type="ARBA" id="ARBA00040939"/>
    </source>
</evidence>
<dbReference type="InterPro" id="IPR005651">
    <property type="entry name" value="Trm112-like"/>
</dbReference>
<name>A0ABD3VEQ7_SINWO</name>
<accession>A0ABD3VEQ7</accession>
<dbReference type="EMBL" id="JBJQND010000012">
    <property type="protein sequence ID" value="KAL3860074.1"/>
    <property type="molecule type" value="Genomic_DNA"/>
</dbReference>
<evidence type="ECO:0000256" key="1">
    <source>
        <dbReference type="ARBA" id="ARBA00038479"/>
    </source>
</evidence>
<evidence type="ECO:0000313" key="3">
    <source>
        <dbReference type="EMBL" id="KAL3860074.1"/>
    </source>
</evidence>
<dbReference type="HAMAP" id="MF_01187">
    <property type="entry name" value="UPF0434"/>
    <property type="match status" value="1"/>
</dbReference>
<dbReference type="Pfam" id="PF03966">
    <property type="entry name" value="Trm112p"/>
    <property type="match status" value="1"/>
</dbReference>
<evidence type="ECO:0000313" key="4">
    <source>
        <dbReference type="Proteomes" id="UP001634394"/>
    </source>
</evidence>
<dbReference type="PANTHER" id="PTHR33505">
    <property type="entry name" value="ZGC:162634"/>
    <property type="match status" value="1"/>
</dbReference>